<dbReference type="Pfam" id="PF01396">
    <property type="entry name" value="Zn_ribbon_Top1"/>
    <property type="match status" value="1"/>
</dbReference>
<dbReference type="Gene3D" id="3.30.65.10">
    <property type="entry name" value="Bacterial Topoisomerase I, domain 1"/>
    <property type="match status" value="1"/>
</dbReference>
<dbReference type="GO" id="GO:0003677">
    <property type="term" value="F:DNA binding"/>
    <property type="evidence" value="ECO:0007669"/>
    <property type="project" value="InterPro"/>
</dbReference>
<keyword evidence="1" id="KW-1133">Transmembrane helix</keyword>
<evidence type="ECO:0000256" key="1">
    <source>
        <dbReference type="SAM" id="Phobius"/>
    </source>
</evidence>
<gene>
    <name evidence="3" type="ORF">TW72_09310</name>
</gene>
<comment type="caution">
    <text evidence="3">The sequence shown here is derived from an EMBL/GenBank/DDBJ whole genome shotgun (WGS) entry which is preliminary data.</text>
</comment>
<dbReference type="InterPro" id="IPR013498">
    <property type="entry name" value="Topo_IA_Znf"/>
</dbReference>
<dbReference type="Pfam" id="PF08378">
    <property type="entry name" value="NERD"/>
    <property type="match status" value="1"/>
</dbReference>
<protein>
    <submittedName>
        <fullName evidence="3">Nuclease</fullName>
    </submittedName>
</protein>
<name>A0A0F4PXX1_9GAMM</name>
<keyword evidence="1" id="KW-0472">Membrane</keyword>
<dbReference type="Proteomes" id="UP000033664">
    <property type="component" value="Unassembled WGS sequence"/>
</dbReference>
<dbReference type="SUPFAM" id="SSF57783">
    <property type="entry name" value="Zinc beta-ribbon"/>
    <property type="match status" value="1"/>
</dbReference>
<proteinExistence type="predicted"/>
<feature type="domain" description="NERD" evidence="2">
    <location>
        <begin position="33"/>
        <end position="149"/>
    </location>
</feature>
<dbReference type="GO" id="GO:0006265">
    <property type="term" value="P:DNA topological change"/>
    <property type="evidence" value="ECO:0007669"/>
    <property type="project" value="InterPro"/>
</dbReference>
<dbReference type="GO" id="GO:0005694">
    <property type="term" value="C:chromosome"/>
    <property type="evidence" value="ECO:0007669"/>
    <property type="project" value="InterPro"/>
</dbReference>
<evidence type="ECO:0000313" key="3">
    <source>
        <dbReference type="EMBL" id="KJY99816.1"/>
    </source>
</evidence>
<dbReference type="EMBL" id="JXXZ01000007">
    <property type="protein sequence ID" value="KJY99816.1"/>
    <property type="molecule type" value="Genomic_DNA"/>
</dbReference>
<reference evidence="3 4" key="1">
    <citation type="journal article" date="2015" name="BMC Genomics">
        <title>Genome mining reveals unlocked bioactive potential of marine Gram-negative bacteria.</title>
        <authorList>
            <person name="Machado H."/>
            <person name="Sonnenschein E.C."/>
            <person name="Melchiorsen J."/>
            <person name="Gram L."/>
        </authorList>
    </citation>
    <scope>NUCLEOTIDE SEQUENCE [LARGE SCALE GENOMIC DNA]</scope>
    <source>
        <strain evidence="3 4">S3137</strain>
    </source>
</reference>
<evidence type="ECO:0000259" key="2">
    <source>
        <dbReference type="PROSITE" id="PS50965"/>
    </source>
</evidence>
<accession>A0A0F4PXX1</accession>
<keyword evidence="1" id="KW-0812">Transmembrane</keyword>
<dbReference type="InterPro" id="IPR011528">
    <property type="entry name" value="NERD"/>
</dbReference>
<dbReference type="PATRIC" id="fig|151081.8.peg.1135"/>
<dbReference type="RefSeq" id="WP_045978817.1">
    <property type="nucleotide sequence ID" value="NZ_JXXY01000004.1"/>
</dbReference>
<keyword evidence="4" id="KW-1185">Reference proteome</keyword>
<feature type="transmembrane region" description="Helical" evidence="1">
    <location>
        <begin position="6"/>
        <end position="27"/>
    </location>
</feature>
<dbReference type="PROSITE" id="PS50965">
    <property type="entry name" value="NERD"/>
    <property type="match status" value="1"/>
</dbReference>
<dbReference type="GO" id="GO:0003916">
    <property type="term" value="F:DNA topoisomerase activity"/>
    <property type="evidence" value="ECO:0007669"/>
    <property type="project" value="InterPro"/>
</dbReference>
<dbReference type="GeneID" id="58228687"/>
<dbReference type="AlphaFoldDB" id="A0A0F4PXX1"/>
<dbReference type="OrthoDB" id="5782056at2"/>
<evidence type="ECO:0000313" key="4">
    <source>
        <dbReference type="Proteomes" id="UP000033664"/>
    </source>
</evidence>
<organism evidence="3 4">
    <name type="scientific">Pseudoalteromonas ruthenica</name>
    <dbReference type="NCBI Taxonomy" id="151081"/>
    <lineage>
        <taxon>Bacteria</taxon>
        <taxon>Pseudomonadati</taxon>
        <taxon>Pseudomonadota</taxon>
        <taxon>Gammaproteobacteria</taxon>
        <taxon>Alteromonadales</taxon>
        <taxon>Pseudoalteromonadaceae</taxon>
        <taxon>Pseudoalteromonas</taxon>
    </lineage>
</organism>
<sequence length="261" mass="29314">MDILALLAGGLAKVWYFVPLIIILCIFKSPWFKGRAGEFVINRLLSQLPSSDYTLVKDVTLPTESGTTQIDHLVISVYGLFVVETKNMKGWIFGSKTQKQWTQKIYRHSTRFQNPLHQNYKHTKTLESLLAIAPNTLHSVVVFIGNSKFKTVMPDNVTYARGCVAYIKQFTQPVFSIAECHDIIASINELKLKKGVVTNFNHRRHVKDLLANKANAKTCSRCGSAMVIRKTKRGANKGAQFWGCSTFPKCRSVEALSESDA</sequence>